<accession>A0A378RN11</accession>
<evidence type="ECO:0000313" key="1">
    <source>
        <dbReference type="EMBL" id="STZ28406.1"/>
    </source>
</evidence>
<organism evidence="1 2">
    <name type="scientific">Myroides odoratus</name>
    <name type="common">Flavobacterium odoratum</name>
    <dbReference type="NCBI Taxonomy" id="256"/>
    <lineage>
        <taxon>Bacteria</taxon>
        <taxon>Pseudomonadati</taxon>
        <taxon>Bacteroidota</taxon>
        <taxon>Flavobacteriia</taxon>
        <taxon>Flavobacteriales</taxon>
        <taxon>Flavobacteriaceae</taxon>
        <taxon>Myroides</taxon>
    </lineage>
</organism>
<dbReference type="AlphaFoldDB" id="A0A378RN11"/>
<keyword evidence="2" id="KW-1185">Reference proteome</keyword>
<dbReference type="RefSeq" id="WP_258554069.1">
    <property type="nucleotide sequence ID" value="NZ_CP068107.1"/>
</dbReference>
<sequence>MKKAEIIKMIKDMSERKSLMKSYSNGKITKDQLEQRGVKLVKPF</sequence>
<name>A0A378RN11_MYROD</name>
<evidence type="ECO:0000313" key="2">
    <source>
        <dbReference type="Proteomes" id="UP000255024"/>
    </source>
</evidence>
<dbReference type="Proteomes" id="UP000255024">
    <property type="component" value="Unassembled WGS sequence"/>
</dbReference>
<dbReference type="EMBL" id="UGQL01000001">
    <property type="protein sequence ID" value="STZ28406.1"/>
    <property type="molecule type" value="Genomic_DNA"/>
</dbReference>
<protein>
    <submittedName>
        <fullName evidence="1">Uncharacterized protein</fullName>
    </submittedName>
</protein>
<proteinExistence type="predicted"/>
<gene>
    <name evidence="1" type="ORF">NCTC11179_01950</name>
</gene>
<reference evidence="1 2" key="1">
    <citation type="submission" date="2018-06" db="EMBL/GenBank/DDBJ databases">
        <authorList>
            <consortium name="Pathogen Informatics"/>
            <person name="Doyle S."/>
        </authorList>
    </citation>
    <scope>NUCLEOTIDE SEQUENCE [LARGE SCALE GENOMIC DNA]</scope>
    <source>
        <strain evidence="1 2">NCTC11179</strain>
    </source>
</reference>